<evidence type="ECO:0000313" key="3">
    <source>
        <dbReference type="EMBL" id="GLI70205.1"/>
    </source>
</evidence>
<accession>A0ABQ5SL27</accession>
<evidence type="ECO:0000313" key="4">
    <source>
        <dbReference type="Proteomes" id="UP001165090"/>
    </source>
</evidence>
<dbReference type="Proteomes" id="UP001165090">
    <property type="component" value="Unassembled WGS sequence"/>
</dbReference>
<dbReference type="PANTHER" id="PTHR44329">
    <property type="entry name" value="SERINE/THREONINE-PROTEIN KINASE TNNI3K-RELATED"/>
    <property type="match status" value="1"/>
</dbReference>
<feature type="domain" description="Protein kinase" evidence="2">
    <location>
        <begin position="86"/>
        <end position="474"/>
    </location>
</feature>
<dbReference type="InterPro" id="IPR000719">
    <property type="entry name" value="Prot_kinase_dom"/>
</dbReference>
<reference evidence="3 4" key="1">
    <citation type="journal article" date="2023" name="IScience">
        <title>Expanded male sex-determining region conserved during the evolution of homothallism in the green alga Volvox.</title>
        <authorList>
            <person name="Yamamoto K."/>
            <person name="Matsuzaki R."/>
            <person name="Mahakham W."/>
            <person name="Heman W."/>
            <person name="Sekimoto H."/>
            <person name="Kawachi M."/>
            <person name="Minakuchi Y."/>
            <person name="Toyoda A."/>
            <person name="Nozaki H."/>
        </authorList>
    </citation>
    <scope>NUCLEOTIDE SEQUENCE [LARGE SCALE GENOMIC DNA]</scope>
    <source>
        <strain evidence="3 4">NIES-4468</strain>
    </source>
</reference>
<dbReference type="SUPFAM" id="SSF56112">
    <property type="entry name" value="Protein kinase-like (PK-like)"/>
    <property type="match status" value="1"/>
</dbReference>
<dbReference type="PANTHER" id="PTHR44329:SF214">
    <property type="entry name" value="PROTEIN KINASE DOMAIN-CONTAINING PROTEIN"/>
    <property type="match status" value="1"/>
</dbReference>
<name>A0ABQ5SL27_9CHLO</name>
<dbReference type="SMART" id="SM00220">
    <property type="entry name" value="S_TKc"/>
    <property type="match status" value="1"/>
</dbReference>
<keyword evidence="4" id="KW-1185">Reference proteome</keyword>
<dbReference type="InterPro" id="IPR011009">
    <property type="entry name" value="Kinase-like_dom_sf"/>
</dbReference>
<dbReference type="PROSITE" id="PS50011">
    <property type="entry name" value="PROTEIN_KINASE_DOM"/>
    <property type="match status" value="1"/>
</dbReference>
<dbReference type="InterPro" id="IPR051681">
    <property type="entry name" value="Ser/Thr_Kinases-Pseudokinases"/>
</dbReference>
<protein>
    <recommendedName>
        <fullName evidence="2">Protein kinase domain-containing protein</fullName>
    </recommendedName>
</protein>
<sequence>MFELKNIFSCLSGTSKRHERSSMPSSEPTYQLCRSSRFGAETNDAVNKPSQIASQASSSESVGGPGNSQTWTLHRLLKQPPVQCHLKLVSTMEELLSGISLEQNPIICGHDSIVWQGVWHGAACNVKFLRVSSLTPELLAGIDLLITQSHPFILQYYLARAVHVPDGSRWRVVDGPALRPNSDEVNADDRSIGIESILGSTFFGANADQYSSFYQPETVEAVLEILQPKPEDFIIALVNEYCILGNVQRAISRRYFEHSVQFGAHAALRTAREIALGLMHLHLRGAAHGNLRPSQILLVESHADHRGFIAKIADAGLGSRHSLCQTPRATAHTAASGDEAASGSLQLNRPLSYYKAPELLQAGYGVRGEGVLPLTIAELQAADVYSFGCILYEILNGVPISHGRLSRDQKLPMATGKALKETLRTVDFPRLDVESCAWASGCDPQLQLLCCCCLSTHPQHRPGLGAVLAELNAIDVKMRTAARAARSVSKGCCGGADEDPQRQLSFSSLHVHGAPASVSLAPVSSLHRNSSNSDSCNFNREPIASQSRPKTELVTDWGEQRHLDPEQPLRPLCGY</sequence>
<evidence type="ECO:0000256" key="1">
    <source>
        <dbReference type="SAM" id="MobiDB-lite"/>
    </source>
</evidence>
<evidence type="ECO:0000259" key="2">
    <source>
        <dbReference type="PROSITE" id="PS50011"/>
    </source>
</evidence>
<comment type="caution">
    <text evidence="3">The sequence shown here is derived from an EMBL/GenBank/DDBJ whole genome shotgun (WGS) entry which is preliminary data.</text>
</comment>
<organism evidence="3 4">
    <name type="scientific">Volvox africanus</name>
    <dbReference type="NCBI Taxonomy" id="51714"/>
    <lineage>
        <taxon>Eukaryota</taxon>
        <taxon>Viridiplantae</taxon>
        <taxon>Chlorophyta</taxon>
        <taxon>core chlorophytes</taxon>
        <taxon>Chlorophyceae</taxon>
        <taxon>CS clade</taxon>
        <taxon>Chlamydomonadales</taxon>
        <taxon>Volvocaceae</taxon>
        <taxon>Volvox</taxon>
    </lineage>
</organism>
<feature type="compositionally biased region" description="Basic and acidic residues" evidence="1">
    <location>
        <begin position="549"/>
        <end position="567"/>
    </location>
</feature>
<dbReference type="Gene3D" id="1.10.510.10">
    <property type="entry name" value="Transferase(Phosphotransferase) domain 1"/>
    <property type="match status" value="1"/>
</dbReference>
<feature type="region of interest" description="Disordered" evidence="1">
    <location>
        <begin position="48"/>
        <end position="67"/>
    </location>
</feature>
<feature type="region of interest" description="Disordered" evidence="1">
    <location>
        <begin position="529"/>
        <end position="575"/>
    </location>
</feature>
<gene>
    <name evidence="3" type="ORF">VaNZ11_015021</name>
</gene>
<dbReference type="EMBL" id="BSDZ01000094">
    <property type="protein sequence ID" value="GLI70205.1"/>
    <property type="molecule type" value="Genomic_DNA"/>
</dbReference>
<feature type="compositionally biased region" description="Low complexity" evidence="1">
    <location>
        <begin position="50"/>
        <end position="61"/>
    </location>
</feature>
<proteinExistence type="predicted"/>
<dbReference type="Pfam" id="PF00069">
    <property type="entry name" value="Pkinase"/>
    <property type="match status" value="1"/>
</dbReference>